<dbReference type="EMBL" id="FNFO01000010">
    <property type="protein sequence ID" value="SDM12193.1"/>
    <property type="molecule type" value="Genomic_DNA"/>
</dbReference>
<dbReference type="InterPro" id="IPR038740">
    <property type="entry name" value="BioF2-like_GNAT_dom"/>
</dbReference>
<evidence type="ECO:0000313" key="3">
    <source>
        <dbReference type="Proteomes" id="UP000198510"/>
    </source>
</evidence>
<accession>A0A1G9QMJ7</accession>
<dbReference type="RefSeq" id="WP_089686338.1">
    <property type="nucleotide sequence ID" value="NZ_FNFO01000010.1"/>
</dbReference>
<keyword evidence="2" id="KW-0808">Transferase</keyword>
<sequence>MWQRYDSHQIDKKRWDDCIEAACNSQVYGCSWYLDVVCPQWRAWVWEEDGEYQKVLPLTTGRKWGIPYLYQPYFTQQLGVFSRQPITATEVNSVLREATRPYWRVNYTVNTCNPPLDWPRAVWRTLPTYRLSLDQPYETLRAKYRKGHRSGVKQAARAGLSIQARPDAWQHMLYWFQHEKASVLQPRHYDTLRALYQQLCAQGCADLRAVYTPQGDFQAGALWVVYRHSVIYLFGVSSPAGRNNGSMTFLLDDCLRRYAGAGQPGRYFDFEGSQLPGIARFFRGFGAEEVPYFHLHIDRLAGVKNILGG</sequence>
<proteinExistence type="predicted"/>
<protein>
    <submittedName>
        <fullName evidence="2">Acetyltransferase (GNAT) domain-containing protein</fullName>
    </submittedName>
</protein>
<gene>
    <name evidence="2" type="ORF">SAMN05421823_110228</name>
</gene>
<reference evidence="2 3" key="1">
    <citation type="submission" date="2016-10" db="EMBL/GenBank/DDBJ databases">
        <authorList>
            <person name="de Groot N.N."/>
        </authorList>
    </citation>
    <scope>NUCLEOTIDE SEQUENCE [LARGE SCALE GENOMIC DNA]</scope>
    <source>
        <strain evidence="2 3">DSM 25186</strain>
    </source>
</reference>
<evidence type="ECO:0000313" key="2">
    <source>
        <dbReference type="EMBL" id="SDM12193.1"/>
    </source>
</evidence>
<feature type="domain" description="BioF2-like acetyltransferase" evidence="1">
    <location>
        <begin position="142"/>
        <end position="270"/>
    </location>
</feature>
<name>A0A1G9QMJ7_9BACT</name>
<dbReference type="OrthoDB" id="116151at2"/>
<dbReference type="Proteomes" id="UP000198510">
    <property type="component" value="Unassembled WGS sequence"/>
</dbReference>
<dbReference type="STRING" id="1075417.SAMN05421823_110228"/>
<dbReference type="Gene3D" id="3.40.630.30">
    <property type="match status" value="1"/>
</dbReference>
<dbReference type="InterPro" id="IPR016181">
    <property type="entry name" value="Acyl_CoA_acyltransferase"/>
</dbReference>
<dbReference type="Pfam" id="PF13480">
    <property type="entry name" value="Acetyltransf_6"/>
    <property type="match status" value="1"/>
</dbReference>
<keyword evidence="3" id="KW-1185">Reference proteome</keyword>
<dbReference type="GO" id="GO:0016740">
    <property type="term" value="F:transferase activity"/>
    <property type="evidence" value="ECO:0007669"/>
    <property type="project" value="UniProtKB-KW"/>
</dbReference>
<evidence type="ECO:0000259" key="1">
    <source>
        <dbReference type="Pfam" id="PF13480"/>
    </source>
</evidence>
<dbReference type="AlphaFoldDB" id="A0A1G9QMJ7"/>
<organism evidence="2 3">
    <name type="scientific">Catalinimonas alkaloidigena</name>
    <dbReference type="NCBI Taxonomy" id="1075417"/>
    <lineage>
        <taxon>Bacteria</taxon>
        <taxon>Pseudomonadati</taxon>
        <taxon>Bacteroidota</taxon>
        <taxon>Cytophagia</taxon>
        <taxon>Cytophagales</taxon>
        <taxon>Catalimonadaceae</taxon>
        <taxon>Catalinimonas</taxon>
    </lineage>
</organism>
<dbReference type="SUPFAM" id="SSF55729">
    <property type="entry name" value="Acyl-CoA N-acyltransferases (Nat)"/>
    <property type="match status" value="1"/>
</dbReference>